<dbReference type="RefSeq" id="WP_072872781.1">
    <property type="nucleotide sequence ID" value="NZ_FRAF01000002.1"/>
</dbReference>
<dbReference type="Gene3D" id="1.20.1260.10">
    <property type="match status" value="1"/>
</dbReference>
<dbReference type="EMBL" id="FRAF01000002">
    <property type="protein sequence ID" value="SHJ62423.1"/>
    <property type="molecule type" value="Genomic_DNA"/>
</dbReference>
<dbReference type="Proteomes" id="UP000184016">
    <property type="component" value="Unassembled WGS sequence"/>
</dbReference>
<dbReference type="InterPro" id="IPR007814">
    <property type="entry name" value="PaaA_PaaC"/>
</dbReference>
<dbReference type="InterPro" id="IPR009078">
    <property type="entry name" value="Ferritin-like_SF"/>
</dbReference>
<evidence type="ECO:0000313" key="2">
    <source>
        <dbReference type="Proteomes" id="UP000184016"/>
    </source>
</evidence>
<dbReference type="GO" id="GO:0005829">
    <property type="term" value="C:cytosol"/>
    <property type="evidence" value="ECO:0007669"/>
    <property type="project" value="TreeGrafter"/>
</dbReference>
<dbReference type="STRING" id="1830138.SAMN05443507_10212"/>
<reference evidence="2" key="1">
    <citation type="submission" date="2016-11" db="EMBL/GenBank/DDBJ databases">
        <authorList>
            <person name="Varghese N."/>
            <person name="Submissions S."/>
        </authorList>
    </citation>
    <scope>NUCLEOTIDE SEQUENCE [LARGE SCALE GENOMIC DNA]</scope>
    <source>
        <strain evidence="2">USBA-503</strain>
    </source>
</reference>
<name>A0A1M6KU12_9BACL</name>
<sequence>MKDSTTAEIALERLPKEQREAWQTVLLILADDELAAGHRASEWLGLAPSVEEDIAFASIAQDELGHARFYYQWLARLENTDVDAFVFRRPSADWRNAVFLERVRGDFAEAMLRVWLYDEWDAIRLKALASCSFAPLAVGAKKMLCEEEYHLEHARAWMKRLASGGEARVRLTTALAHSFPALADLADFGSANFVLPELLGVDIHSLRDEWKKEVAERLEALRLVCPAWPEPQSGGRMGRHTEDMQELLSTMTEVSRWLPEVSW</sequence>
<dbReference type="OrthoDB" id="9789947at2"/>
<dbReference type="PANTHER" id="PTHR30458:SF0">
    <property type="entry name" value="1,2-PHENYLACETYL-COA EPOXIDASE, SUBUNIT C"/>
    <property type="match status" value="1"/>
</dbReference>
<dbReference type="Pfam" id="PF05138">
    <property type="entry name" value="PaaA_PaaC"/>
    <property type="match status" value="1"/>
</dbReference>
<keyword evidence="2" id="KW-1185">Reference proteome</keyword>
<organism evidence="1 2">
    <name type="scientific">Alicyclobacillus tolerans</name>
    <dbReference type="NCBI Taxonomy" id="90970"/>
    <lineage>
        <taxon>Bacteria</taxon>
        <taxon>Bacillati</taxon>
        <taxon>Bacillota</taxon>
        <taxon>Bacilli</taxon>
        <taxon>Bacillales</taxon>
        <taxon>Alicyclobacillaceae</taxon>
        <taxon>Alicyclobacillus</taxon>
    </lineage>
</organism>
<accession>A0A1M6KU12</accession>
<dbReference type="GO" id="GO:0010124">
    <property type="term" value="P:phenylacetate catabolic process"/>
    <property type="evidence" value="ECO:0007669"/>
    <property type="project" value="InterPro"/>
</dbReference>
<dbReference type="PANTHER" id="PTHR30458">
    <property type="entry name" value="PHENYLACETIC ACID DEGRADATION PROTEIN PAA"/>
    <property type="match status" value="1"/>
</dbReference>
<dbReference type="SUPFAM" id="SSF47240">
    <property type="entry name" value="Ferritin-like"/>
    <property type="match status" value="1"/>
</dbReference>
<dbReference type="InterPro" id="IPR052703">
    <property type="entry name" value="Aromatic_CoA_ox/epox"/>
</dbReference>
<dbReference type="AlphaFoldDB" id="A0A1M6KU12"/>
<evidence type="ECO:0000313" key="1">
    <source>
        <dbReference type="EMBL" id="SHJ62423.1"/>
    </source>
</evidence>
<gene>
    <name evidence="1" type="ORF">SAMN05443507_10212</name>
</gene>
<dbReference type="InterPro" id="IPR012347">
    <property type="entry name" value="Ferritin-like"/>
</dbReference>
<dbReference type="InterPro" id="IPR011882">
    <property type="entry name" value="PaaC"/>
</dbReference>
<dbReference type="NCBIfam" id="TIGR02158">
    <property type="entry name" value="PA_CoA_Oxy3"/>
    <property type="match status" value="1"/>
</dbReference>
<proteinExistence type="predicted"/>
<protein>
    <submittedName>
        <fullName evidence="1">Ring-1,2-phenylacetyl-CoA epoxidase subunit PaaC</fullName>
    </submittedName>
</protein>